<protein>
    <submittedName>
        <fullName evidence="1">CLUMA_CG003848, isoform A</fullName>
    </submittedName>
</protein>
<reference evidence="1 2" key="1">
    <citation type="submission" date="2015-04" db="EMBL/GenBank/DDBJ databases">
        <authorList>
            <person name="Syromyatnikov M.Y."/>
            <person name="Popov V.N."/>
        </authorList>
    </citation>
    <scope>NUCLEOTIDE SEQUENCE [LARGE SCALE GENOMIC DNA]</scope>
</reference>
<keyword evidence="2" id="KW-1185">Reference proteome</keyword>
<dbReference type="EMBL" id="CVRI01000016">
    <property type="protein sequence ID" value="CRK90131.1"/>
    <property type="molecule type" value="Genomic_DNA"/>
</dbReference>
<evidence type="ECO:0000313" key="2">
    <source>
        <dbReference type="Proteomes" id="UP000183832"/>
    </source>
</evidence>
<name>A0A1J1HQ75_9DIPT</name>
<dbReference type="AlphaFoldDB" id="A0A1J1HQ75"/>
<proteinExistence type="predicted"/>
<gene>
    <name evidence="1" type="ORF">CLUMA_CG003848</name>
</gene>
<dbReference type="Proteomes" id="UP000183832">
    <property type="component" value="Unassembled WGS sequence"/>
</dbReference>
<organism evidence="1 2">
    <name type="scientific">Clunio marinus</name>
    <dbReference type="NCBI Taxonomy" id="568069"/>
    <lineage>
        <taxon>Eukaryota</taxon>
        <taxon>Metazoa</taxon>
        <taxon>Ecdysozoa</taxon>
        <taxon>Arthropoda</taxon>
        <taxon>Hexapoda</taxon>
        <taxon>Insecta</taxon>
        <taxon>Pterygota</taxon>
        <taxon>Neoptera</taxon>
        <taxon>Endopterygota</taxon>
        <taxon>Diptera</taxon>
        <taxon>Nematocera</taxon>
        <taxon>Chironomoidea</taxon>
        <taxon>Chironomidae</taxon>
        <taxon>Clunio</taxon>
    </lineage>
</organism>
<accession>A0A1J1HQ75</accession>
<sequence>MEMTSLPSKCRLRRHENLPQFGIIDEISSSELLVLTFEATELQPEMFSKCFFPVFCLHSYKGKGKLVL</sequence>
<evidence type="ECO:0000313" key="1">
    <source>
        <dbReference type="EMBL" id="CRK90131.1"/>
    </source>
</evidence>